<proteinExistence type="inferred from homology"/>
<evidence type="ECO:0000256" key="8">
    <source>
        <dbReference type="ARBA" id="ARBA00023065"/>
    </source>
</evidence>
<feature type="transmembrane region" description="Helical" evidence="12">
    <location>
        <begin position="20"/>
        <end position="38"/>
    </location>
</feature>
<feature type="transmembrane region" description="Helical" evidence="12">
    <location>
        <begin position="89"/>
        <end position="111"/>
    </location>
</feature>
<keyword evidence="8" id="KW-0406">Ion transport</keyword>
<evidence type="ECO:0000256" key="2">
    <source>
        <dbReference type="ARBA" id="ARBA00006810"/>
    </source>
</evidence>
<dbReference type="InterPro" id="IPR035908">
    <property type="entry name" value="F0_ATP_A_sf"/>
</dbReference>
<dbReference type="GO" id="GO:0046933">
    <property type="term" value="F:proton-transporting ATP synthase activity, rotational mechanism"/>
    <property type="evidence" value="ECO:0007669"/>
    <property type="project" value="TreeGrafter"/>
</dbReference>
<comment type="subcellular location">
    <subcellularLocation>
        <location evidence="1">Membrane</location>
        <topology evidence="1">Multi-pass membrane protein</topology>
    </subcellularLocation>
    <subcellularLocation>
        <location evidence="11">Mitochondrion inner membrane</location>
        <topology evidence="11">Multi-pass membrane protein</topology>
    </subcellularLocation>
</comment>
<gene>
    <name evidence="13" type="primary">ATP6</name>
</gene>
<feature type="transmembrane region" description="Helical" evidence="12">
    <location>
        <begin position="123"/>
        <end position="143"/>
    </location>
</feature>
<dbReference type="InterPro" id="IPR000568">
    <property type="entry name" value="ATP_synth_F0_asu"/>
</dbReference>
<evidence type="ECO:0000256" key="6">
    <source>
        <dbReference type="ARBA" id="ARBA00022781"/>
    </source>
</evidence>
<feature type="transmembrane region" description="Helical" evidence="12">
    <location>
        <begin position="59"/>
        <end position="83"/>
    </location>
</feature>
<dbReference type="GO" id="GO:0005743">
    <property type="term" value="C:mitochondrial inner membrane"/>
    <property type="evidence" value="ECO:0007669"/>
    <property type="project" value="UniProtKB-SubCell"/>
</dbReference>
<evidence type="ECO:0000256" key="11">
    <source>
        <dbReference type="RuleBase" id="RU004450"/>
    </source>
</evidence>
<dbReference type="Gene3D" id="1.20.120.220">
    <property type="entry name" value="ATP synthase, F0 complex, subunit A"/>
    <property type="match status" value="1"/>
</dbReference>
<keyword evidence="7 12" id="KW-1133">Transmembrane helix</keyword>
<dbReference type="PANTHER" id="PTHR11410:SF0">
    <property type="entry name" value="ATP SYNTHASE SUBUNIT A"/>
    <property type="match status" value="1"/>
</dbReference>
<evidence type="ECO:0000256" key="5">
    <source>
        <dbReference type="ARBA" id="ARBA00022692"/>
    </source>
</evidence>
<name>A0A346KL10_PERPP</name>
<keyword evidence="3" id="KW-0813">Transport</keyword>
<evidence type="ECO:0000256" key="3">
    <source>
        <dbReference type="ARBA" id="ARBA00022448"/>
    </source>
</evidence>
<keyword evidence="5 12" id="KW-0812">Transmembrane</keyword>
<keyword evidence="10" id="KW-0066">ATP synthesis</keyword>
<keyword evidence="13" id="KW-0496">Mitochondrion</keyword>
<evidence type="ECO:0000256" key="12">
    <source>
        <dbReference type="SAM" id="Phobius"/>
    </source>
</evidence>
<evidence type="ECO:0000256" key="10">
    <source>
        <dbReference type="ARBA" id="ARBA00023310"/>
    </source>
</evidence>
<evidence type="ECO:0000256" key="1">
    <source>
        <dbReference type="ARBA" id="ARBA00004141"/>
    </source>
</evidence>
<evidence type="ECO:0000313" key="13">
    <source>
        <dbReference type="EMBL" id="AXP84528.1"/>
    </source>
</evidence>
<dbReference type="PRINTS" id="PR00123">
    <property type="entry name" value="ATPASEA"/>
</dbReference>
<dbReference type="InterPro" id="IPR045083">
    <property type="entry name" value="ATP_synth_F0_asu_bact/mt"/>
</dbReference>
<geneLocation type="mitochondrion" evidence="13"/>
<organism evidence="13">
    <name type="scientific">Perumytilus purpuratus</name>
    <name type="common">Mussel</name>
    <name type="synonym">Brachidontes purpuratus</name>
    <dbReference type="NCBI Taxonomy" id="390823"/>
    <lineage>
        <taxon>Eukaryota</taxon>
        <taxon>Metazoa</taxon>
        <taxon>Spiralia</taxon>
        <taxon>Lophotrochozoa</taxon>
        <taxon>Mollusca</taxon>
        <taxon>Bivalvia</taxon>
        <taxon>Autobranchia</taxon>
        <taxon>Pteriomorphia</taxon>
        <taxon>Mytilida</taxon>
        <taxon>Mytiloidea</taxon>
        <taxon>Mytilidae</taxon>
        <taxon>Brachidontinae</taxon>
        <taxon>Perumytilus</taxon>
    </lineage>
</organism>
<keyword evidence="4" id="KW-0138">CF(0)</keyword>
<dbReference type="Pfam" id="PF00119">
    <property type="entry name" value="ATP-synt_A"/>
    <property type="match status" value="1"/>
</dbReference>
<evidence type="ECO:0000256" key="7">
    <source>
        <dbReference type="ARBA" id="ARBA00022989"/>
    </source>
</evidence>
<dbReference type="CDD" id="cd00310">
    <property type="entry name" value="ATP-synt_Fo_a_6"/>
    <property type="match status" value="1"/>
</dbReference>
<dbReference type="NCBIfam" id="TIGR01131">
    <property type="entry name" value="ATP_synt_6_or_A"/>
    <property type="match status" value="1"/>
</dbReference>
<protein>
    <recommendedName>
        <fullName evidence="11">ATP synthase subunit a</fullName>
    </recommendedName>
</protein>
<dbReference type="PANTHER" id="PTHR11410">
    <property type="entry name" value="ATP SYNTHASE SUBUNIT A"/>
    <property type="match status" value="1"/>
</dbReference>
<feature type="transmembrane region" description="Helical" evidence="12">
    <location>
        <begin position="155"/>
        <end position="174"/>
    </location>
</feature>
<comment type="similarity">
    <text evidence="2">Belongs to the ATPase A chain family.</text>
</comment>
<evidence type="ECO:0000256" key="4">
    <source>
        <dbReference type="ARBA" id="ARBA00022547"/>
    </source>
</evidence>
<dbReference type="AlphaFoldDB" id="A0A346KL10"/>
<keyword evidence="9 12" id="KW-0472">Membrane</keyword>
<keyword evidence="6" id="KW-0375">Hydrogen ion transport</keyword>
<accession>A0A346KL10</accession>
<dbReference type="SUPFAM" id="SSF81336">
    <property type="entry name" value="F1F0 ATP synthase subunit A"/>
    <property type="match status" value="1"/>
</dbReference>
<evidence type="ECO:0000256" key="9">
    <source>
        <dbReference type="ARBA" id="ARBA00023136"/>
    </source>
</evidence>
<feature type="transmembrane region" description="Helical" evidence="12">
    <location>
        <begin position="181"/>
        <end position="202"/>
    </location>
</feature>
<reference evidence="13" key="1">
    <citation type="journal article" date="2018" name="PeerJ">
        <title>Mitogenomics of Perumytilus purpuratus (Bivalvia: Mytilidae) and its implications for doubly uniparental inheritance of mitochondria.</title>
        <authorList>
            <person name="Smietanka B."/>
            <person name="Lubosny M."/>
            <person name="Przylucka A."/>
            <person name="Gerard K."/>
            <person name="Burzynski A."/>
        </authorList>
    </citation>
    <scope>NUCLEOTIDE SEQUENCE</scope>
    <source>
        <strain evidence="13">M-south</strain>
    </source>
</reference>
<sequence>MLMDVFSVFDDKNFSAFSSVLWLFSLFSLMMALFKFFWSSKGMLFCLVNLLRFNIESKILGFNLTGFSGLMAPLFILLFWSSLSGCVPYFFPFSCHAPFSLTFSIMIWTVLVISSLLNSWEQVLASLVPSGSPMVLCPLLVVVEVISSIIRPLTLVMRFVLNLVTGQILLGLLSEMLEYNVLVCNLLISSALILVVMGYLLFEFCVSFLQSYIFCVLLSMYSNDHSYWSS</sequence>
<dbReference type="GO" id="GO:0045259">
    <property type="term" value="C:proton-transporting ATP synthase complex"/>
    <property type="evidence" value="ECO:0007669"/>
    <property type="project" value="UniProtKB-KW"/>
</dbReference>
<dbReference type="EMBL" id="MH330331">
    <property type="protein sequence ID" value="AXP84528.1"/>
    <property type="molecule type" value="Genomic_DNA"/>
</dbReference>